<dbReference type="PANTHER" id="PTHR48090">
    <property type="entry name" value="UNDECAPRENYL-PHOSPHATE 4-DEOXY-4-FORMAMIDO-L-ARABINOSE TRANSFERASE-RELATED"/>
    <property type="match status" value="1"/>
</dbReference>
<evidence type="ECO:0000256" key="4">
    <source>
        <dbReference type="ARBA" id="ARBA00022692"/>
    </source>
</evidence>
<organism evidence="10 11">
    <name type="scientific">Zoogloea oleivorans</name>
    <dbReference type="NCBI Taxonomy" id="1552750"/>
    <lineage>
        <taxon>Bacteria</taxon>
        <taxon>Pseudomonadati</taxon>
        <taxon>Pseudomonadota</taxon>
        <taxon>Betaproteobacteria</taxon>
        <taxon>Rhodocyclales</taxon>
        <taxon>Zoogloeaceae</taxon>
        <taxon>Zoogloea</taxon>
    </lineage>
</organism>
<name>A0A6C2CS67_9RHOO</name>
<keyword evidence="3 10" id="KW-0808">Transferase</keyword>
<comment type="caution">
    <text evidence="10">The sequence shown here is derived from an EMBL/GenBank/DDBJ whole genome shotgun (WGS) entry which is preliminary data.</text>
</comment>
<keyword evidence="6 8" id="KW-1133">Transmembrane helix</keyword>
<dbReference type="SUPFAM" id="SSF53448">
    <property type="entry name" value="Nucleotide-diphospho-sugar transferases"/>
    <property type="match status" value="1"/>
</dbReference>
<proteinExistence type="predicted"/>
<dbReference type="OrthoDB" id="9811884at2"/>
<evidence type="ECO:0000256" key="3">
    <source>
        <dbReference type="ARBA" id="ARBA00022679"/>
    </source>
</evidence>
<dbReference type="Pfam" id="PF00535">
    <property type="entry name" value="Glycos_transf_2"/>
    <property type="match status" value="1"/>
</dbReference>
<evidence type="ECO:0000256" key="6">
    <source>
        <dbReference type="ARBA" id="ARBA00022989"/>
    </source>
</evidence>
<keyword evidence="11" id="KW-1185">Reference proteome</keyword>
<accession>A0A6C2CS67</accession>
<dbReference type="AlphaFoldDB" id="A0A6C2CS67"/>
<dbReference type="CDD" id="cd04187">
    <property type="entry name" value="DPM1_like_bac"/>
    <property type="match status" value="1"/>
</dbReference>
<dbReference type="GO" id="GO:0099621">
    <property type="term" value="F:undecaprenyl-phosphate 4-deoxy-4-formamido-L-arabinose transferase activity"/>
    <property type="evidence" value="ECO:0007669"/>
    <property type="project" value="TreeGrafter"/>
</dbReference>
<dbReference type="Proteomes" id="UP000389128">
    <property type="component" value="Unassembled WGS sequence"/>
</dbReference>
<keyword evidence="7 8" id="KW-0472">Membrane</keyword>
<gene>
    <name evidence="10" type="ORF">ETQ85_12095</name>
</gene>
<evidence type="ECO:0000256" key="7">
    <source>
        <dbReference type="ARBA" id="ARBA00023136"/>
    </source>
</evidence>
<reference evidence="10 11" key="1">
    <citation type="submission" date="2019-01" db="EMBL/GenBank/DDBJ databases">
        <title>Zoogloea oleivorans genome sequencing and assembly.</title>
        <authorList>
            <person name="Tancsics A."/>
            <person name="Farkas M."/>
            <person name="Kriszt B."/>
            <person name="Maroti G."/>
            <person name="Horvath B."/>
        </authorList>
    </citation>
    <scope>NUCLEOTIDE SEQUENCE [LARGE SCALE GENOMIC DNA]</scope>
    <source>
        <strain evidence="10 11">Buc</strain>
    </source>
</reference>
<keyword evidence="4 8" id="KW-0812">Transmembrane</keyword>
<evidence type="ECO:0000313" key="11">
    <source>
        <dbReference type="Proteomes" id="UP000389128"/>
    </source>
</evidence>
<evidence type="ECO:0000259" key="9">
    <source>
        <dbReference type="Pfam" id="PF00535"/>
    </source>
</evidence>
<dbReference type="PANTHER" id="PTHR48090:SF3">
    <property type="entry name" value="UNDECAPRENYL-PHOSPHATE 4-DEOXY-4-FORMAMIDO-L-ARABINOSE TRANSFERASE"/>
    <property type="match status" value="1"/>
</dbReference>
<keyword evidence="2" id="KW-0328">Glycosyltransferase</keyword>
<protein>
    <submittedName>
        <fullName evidence="10">Glycosyltransferase</fullName>
    </submittedName>
</protein>
<evidence type="ECO:0000256" key="1">
    <source>
        <dbReference type="ARBA" id="ARBA00022475"/>
    </source>
</evidence>
<dbReference type="InterPro" id="IPR001173">
    <property type="entry name" value="Glyco_trans_2-like"/>
</dbReference>
<evidence type="ECO:0000313" key="10">
    <source>
        <dbReference type="EMBL" id="TYC56586.1"/>
    </source>
</evidence>
<dbReference type="Gene3D" id="3.90.550.10">
    <property type="entry name" value="Spore Coat Polysaccharide Biosynthesis Protein SpsA, Chain A"/>
    <property type="match status" value="1"/>
</dbReference>
<dbReference type="GO" id="GO:0009103">
    <property type="term" value="P:lipopolysaccharide biosynthetic process"/>
    <property type="evidence" value="ECO:0007669"/>
    <property type="project" value="UniProtKB-KW"/>
</dbReference>
<sequence length="320" mass="35521">MTVRLSVVIPCYRSEGALPELHRRLTAALESVEPDFEIIFVEDCGGDNTWGIIQDLARKDARVRGMKLARNYGQHNALLCGIRAARGELIVTIDDDLQNPPEEIHKLLSKLAEGYDVVYGSPENETHGFFRNQASRITKIALQGTMGVESASKVSAFRAFRTRLREAFEAYRSPSVNIDVLLTWGTTSFSSVNVRQDDRTIGDSGYSLKKLINHAINMMTGFSVLPLQIASLLGIAFGTLGLLVLFYVIGRYLIEGSSVPGFPFLASLIAIFSGVQLFALGVFGEYLARMHFRSMERPPYALLHETMIIDTPAKNHVLQH</sequence>
<keyword evidence="1" id="KW-1003">Cell membrane</keyword>
<feature type="transmembrane region" description="Helical" evidence="8">
    <location>
        <begin position="229"/>
        <end position="250"/>
    </location>
</feature>
<dbReference type="InterPro" id="IPR050256">
    <property type="entry name" value="Glycosyltransferase_2"/>
</dbReference>
<feature type="transmembrane region" description="Helical" evidence="8">
    <location>
        <begin position="262"/>
        <end position="288"/>
    </location>
</feature>
<dbReference type="InterPro" id="IPR029044">
    <property type="entry name" value="Nucleotide-diphossugar_trans"/>
</dbReference>
<dbReference type="RefSeq" id="WP_148579324.1">
    <property type="nucleotide sequence ID" value="NZ_JAVEUW010000026.1"/>
</dbReference>
<evidence type="ECO:0000256" key="5">
    <source>
        <dbReference type="ARBA" id="ARBA00022985"/>
    </source>
</evidence>
<feature type="domain" description="Glycosyltransferase 2-like" evidence="9">
    <location>
        <begin position="6"/>
        <end position="168"/>
    </location>
</feature>
<keyword evidence="5" id="KW-0448">Lipopolysaccharide biosynthesis</keyword>
<evidence type="ECO:0000256" key="2">
    <source>
        <dbReference type="ARBA" id="ARBA00022676"/>
    </source>
</evidence>
<evidence type="ECO:0000256" key="8">
    <source>
        <dbReference type="SAM" id="Phobius"/>
    </source>
</evidence>
<dbReference type="EMBL" id="SDKK01000010">
    <property type="protein sequence ID" value="TYC56586.1"/>
    <property type="molecule type" value="Genomic_DNA"/>
</dbReference>
<dbReference type="GO" id="GO:0005886">
    <property type="term" value="C:plasma membrane"/>
    <property type="evidence" value="ECO:0007669"/>
    <property type="project" value="TreeGrafter"/>
</dbReference>